<dbReference type="RefSeq" id="WP_245609882.1">
    <property type="nucleotide sequence ID" value="NZ_CAWMAB010000020.1"/>
</dbReference>
<dbReference type="Proteomes" id="UP000045824">
    <property type="component" value="Unassembled WGS sequence"/>
</dbReference>
<evidence type="ECO:0000313" key="2">
    <source>
        <dbReference type="Proteomes" id="UP000045824"/>
    </source>
</evidence>
<dbReference type="EMBL" id="CPYI01000020">
    <property type="protein sequence ID" value="CNF47425.1"/>
    <property type="molecule type" value="Genomic_DNA"/>
</dbReference>
<reference evidence="1 2" key="1">
    <citation type="submission" date="2015-03" db="EMBL/GenBank/DDBJ databases">
        <authorList>
            <person name="Murphy D."/>
        </authorList>
    </citation>
    <scope>NUCLEOTIDE SEQUENCE [LARGE SCALE GENOMIC DNA]</scope>
    <source>
        <strain evidence="1 2">FCF326</strain>
    </source>
</reference>
<protein>
    <submittedName>
        <fullName evidence="1">Uncharacterized protein</fullName>
    </submittedName>
</protein>
<sequence length="787" mass="88437">MSNAARVTNKSDAIPIGGEDTSVELFRGDDSIISGIDNMVYRHYGVADGHGIIDDNGDHYGHIQFINIQTKKLRLQRSGNDLIFWTRVNGKESSRHNLVTVKHHFSDVGENKVEYLLLDNKKYVIDDLTRNLVGSQSSSVDLLSSAIPLPMSKASNLVFSLSLDDVTNPLTHLYHSGETSGYGLSKELDVLGQRYNFNIRKESDMTFWTEDNMWLSADGKQVFQPSSPMGYGEGTAYEEFISSLDMSIPGAEEEGHHSLELEDCPSQGQSFERWTAAKMLVKKYNLDMVKTLSVIDGGNMLTGRRANGKIYALVGRDAVIQTTLRHNYLDSERVAAEVEAMQNNGEFTLSLASEESSIFRRGFDPQIDLMLLEASGLLPEHLDYPSRLLLAKTVRAKLELANMRDALTDIPDIGNEMNLSIEQIAAANHRHRVAYKGDNIPDNYDEKLLRMYKRDYSELSAMMQRSPRYSHKLIKQKLQHWQPDISAKNRMMIMLKNAGFIRSSLSDKQVEQQAIRFLAMNEISKDIIADELGVAREDLVIVSQQEFHIDMYMRPLSDGRVMVHDYQEAKNLVQKVLDDPNSKLTEQNKIDLQQTMLELQQLHQQRLPISNLIEKQLRDSGLQPIKTPGVFSVGEIQLGAVDTEDHYILKRHVNYMNGVMGTSQKDNSMFYITNASSIEPLNDAISDWFKNHMPGLQVEFIGRAKMGEGNDYYVPADFNFAESLLDLSGGFDCITLHHGTATELLAENMASFAGQNEAVGSGSSPDSVAAAIFTRPSYMVNNYERAV</sequence>
<organism evidence="1 2">
    <name type="scientific">Yersinia kristensenii</name>
    <dbReference type="NCBI Taxonomy" id="28152"/>
    <lineage>
        <taxon>Bacteria</taxon>
        <taxon>Pseudomonadati</taxon>
        <taxon>Pseudomonadota</taxon>
        <taxon>Gammaproteobacteria</taxon>
        <taxon>Enterobacterales</taxon>
        <taxon>Yersiniaceae</taxon>
        <taxon>Yersinia</taxon>
    </lineage>
</organism>
<accession>A0A0T9M0T0</accession>
<gene>
    <name evidence="1" type="ORF">ERS008491_03895</name>
</gene>
<evidence type="ECO:0000313" key="1">
    <source>
        <dbReference type="EMBL" id="CNF47425.1"/>
    </source>
</evidence>
<proteinExistence type="predicted"/>
<name>A0A0T9M0T0_YERKR</name>
<dbReference type="AlphaFoldDB" id="A0A0T9M0T0"/>